<dbReference type="InterPro" id="IPR005094">
    <property type="entry name" value="Endonuclease_MobA/VirD2"/>
</dbReference>
<dbReference type="EMBL" id="ACIL03000016">
    <property type="protein sequence ID" value="ESL02322.1"/>
    <property type="molecule type" value="Genomic_DNA"/>
</dbReference>
<sequence>MVGKKEKKGKRISYKTTAHMKNAIKYILEEGKTDDSLIGSINLINKNNAFNEFVLNKMTYNKMPKSKLDTSKRMIVHFVQSFDPKDPNITPELAKKIADEFASSIYFKEYQVVYAVHTDAGHIHTHFIINTTNVTNGKAWQQTANELEAMKQLSDKIALSYGISIINDRSKEKGKHVENAEYQAEKRGAGWKKEIFHICKEAKEASSSMEEFVKLLNENGVKVRLSESRKDITYMFNDKKINSDKLGFPKRGFTPFTKEALAKYFAEKALNKQNQNLINNKEESNINKDDKYNTNKQYLYALDNIEKLLETDDIKNDGGSVGHSDGSMAKMFYKEESKKSKGIER</sequence>
<feature type="domain" description="MobA/VirD2-like nuclease" evidence="1">
    <location>
        <begin position="26"/>
        <end position="162"/>
    </location>
</feature>
<comment type="caution">
    <text evidence="2">The sequence shown here is derived from an EMBL/GenBank/DDBJ whole genome shotgun (WGS) entry which is preliminary data.</text>
</comment>
<accession>V2Y2N8</accession>
<evidence type="ECO:0000313" key="3">
    <source>
        <dbReference type="Proteomes" id="UP000018227"/>
    </source>
</evidence>
<dbReference type="Pfam" id="PF03432">
    <property type="entry name" value="Relaxase"/>
    <property type="match status" value="1"/>
</dbReference>
<organism evidence="2 3">
    <name type="scientific">Catonella morbi ATCC 51271</name>
    <dbReference type="NCBI Taxonomy" id="592026"/>
    <lineage>
        <taxon>Bacteria</taxon>
        <taxon>Bacillati</taxon>
        <taxon>Bacillota</taxon>
        <taxon>Clostridia</taxon>
        <taxon>Lachnospirales</taxon>
        <taxon>Lachnospiraceae</taxon>
        <taxon>Catonella</taxon>
    </lineage>
</organism>
<name>V2Y2N8_9FIRM</name>
<dbReference type="Proteomes" id="UP000018227">
    <property type="component" value="Unassembled WGS sequence"/>
</dbReference>
<evidence type="ECO:0000313" key="2">
    <source>
        <dbReference type="EMBL" id="ESL02322.1"/>
    </source>
</evidence>
<proteinExistence type="predicted"/>
<protein>
    <submittedName>
        <fullName evidence="2">Relaxase/mobilization nuclease domain protein</fullName>
    </submittedName>
</protein>
<dbReference type="HOGENOM" id="CLU_803376_0_0_9"/>
<dbReference type="eggNOG" id="COG3843">
    <property type="taxonomic scope" value="Bacteria"/>
</dbReference>
<dbReference type="AlphaFoldDB" id="V2Y2N8"/>
<dbReference type="STRING" id="592026.GCWU0000282_002456"/>
<gene>
    <name evidence="2" type="ORF">GCWU0000282_002456</name>
</gene>
<evidence type="ECO:0000259" key="1">
    <source>
        <dbReference type="Pfam" id="PF03432"/>
    </source>
</evidence>
<keyword evidence="3" id="KW-1185">Reference proteome</keyword>
<reference evidence="2 3" key="1">
    <citation type="submission" date="2013-06" db="EMBL/GenBank/DDBJ databases">
        <authorList>
            <person name="Weinstock G."/>
            <person name="Sodergren E."/>
            <person name="Clifton S."/>
            <person name="Fulton L."/>
            <person name="Fulton B."/>
            <person name="Courtney L."/>
            <person name="Fronick C."/>
            <person name="Harrison M."/>
            <person name="Strong C."/>
            <person name="Farmer C."/>
            <person name="Delahaunty K."/>
            <person name="Markovic C."/>
            <person name="Hall O."/>
            <person name="Minx P."/>
            <person name="Tomlinson C."/>
            <person name="Mitreva M."/>
            <person name="Nelson J."/>
            <person name="Hou S."/>
            <person name="Wollam A."/>
            <person name="Pepin K.H."/>
            <person name="Johnson M."/>
            <person name="Bhonagiri V."/>
            <person name="Nash W.E."/>
            <person name="Warren W."/>
            <person name="Chinwalla A."/>
            <person name="Mardis E.R."/>
            <person name="Wilson R.K."/>
        </authorList>
    </citation>
    <scope>NUCLEOTIDE SEQUENCE [LARGE SCALE GENOMIC DNA]</scope>
    <source>
        <strain evidence="2 3">ATCC 51271</strain>
    </source>
</reference>